<feature type="region of interest" description="Disordered" evidence="10">
    <location>
        <begin position="15"/>
        <end position="122"/>
    </location>
</feature>
<protein>
    <recommendedName>
        <fullName evidence="1">cAMP-dependent protein kinase</fullName>
        <ecNumber evidence="1">2.7.11.11</ecNumber>
    </recommendedName>
</protein>
<keyword evidence="2" id="KW-0723">Serine/threonine-protein kinase</keyword>
<keyword evidence="4 9" id="KW-0547">Nucleotide-binding</keyword>
<dbReference type="Gene3D" id="3.30.200.20">
    <property type="entry name" value="Phosphorylase Kinase, domain 1"/>
    <property type="match status" value="1"/>
</dbReference>
<dbReference type="PANTHER" id="PTHR24353:SF37">
    <property type="entry name" value="CAMP-DEPENDENT PROTEIN KINASE CATALYTIC SUBUNIT PRKX"/>
    <property type="match status" value="1"/>
</dbReference>
<proteinExistence type="predicted"/>
<dbReference type="PROSITE" id="PS50011">
    <property type="entry name" value="PROTEIN_KINASE_DOM"/>
    <property type="match status" value="1"/>
</dbReference>
<dbReference type="GO" id="GO:0005829">
    <property type="term" value="C:cytosol"/>
    <property type="evidence" value="ECO:0007669"/>
    <property type="project" value="TreeGrafter"/>
</dbReference>
<dbReference type="PANTHER" id="PTHR24353">
    <property type="entry name" value="CYCLIC NUCLEOTIDE-DEPENDENT PROTEIN KINASE"/>
    <property type="match status" value="1"/>
</dbReference>
<dbReference type="EMBL" id="JAANQT010000276">
    <property type="protein sequence ID" value="KAG1312476.1"/>
    <property type="molecule type" value="Genomic_DNA"/>
</dbReference>
<dbReference type="FunFam" id="1.10.510.10:FF:000005">
    <property type="entry name" value="cAMP-dependent protein kinase catalytic subunit alpha"/>
    <property type="match status" value="1"/>
</dbReference>
<keyword evidence="3" id="KW-0808">Transferase</keyword>
<evidence type="ECO:0000256" key="9">
    <source>
        <dbReference type="PROSITE-ProRule" id="PRU10141"/>
    </source>
</evidence>
<dbReference type="Pfam" id="PF00069">
    <property type="entry name" value="Pkinase"/>
    <property type="match status" value="1"/>
</dbReference>
<evidence type="ECO:0000256" key="1">
    <source>
        <dbReference type="ARBA" id="ARBA00012444"/>
    </source>
</evidence>
<evidence type="ECO:0000256" key="4">
    <source>
        <dbReference type="ARBA" id="ARBA00022741"/>
    </source>
</evidence>
<feature type="binding site" evidence="9">
    <location>
        <position position="235"/>
    </location>
    <ligand>
        <name>ATP</name>
        <dbReference type="ChEBI" id="CHEBI:30616"/>
    </ligand>
</feature>
<accession>A0A9P7BVC9</accession>
<name>A0A9P7BVC9_RHIOR</name>
<keyword evidence="6 9" id="KW-0067">ATP-binding</keyword>
<dbReference type="SMART" id="SM00220">
    <property type="entry name" value="S_TKc"/>
    <property type="match status" value="1"/>
</dbReference>
<evidence type="ECO:0000256" key="10">
    <source>
        <dbReference type="SAM" id="MobiDB-lite"/>
    </source>
</evidence>
<dbReference type="Gene3D" id="1.10.510.10">
    <property type="entry name" value="Transferase(Phosphotransferase) domain 1"/>
    <property type="match status" value="1"/>
</dbReference>
<dbReference type="InterPro" id="IPR008271">
    <property type="entry name" value="Ser/Thr_kinase_AS"/>
</dbReference>
<dbReference type="InterPro" id="IPR011009">
    <property type="entry name" value="Kinase-like_dom_sf"/>
</dbReference>
<evidence type="ECO:0000313" key="14">
    <source>
        <dbReference type="Proteomes" id="UP000716291"/>
    </source>
</evidence>
<dbReference type="GO" id="GO:0009653">
    <property type="term" value="P:anatomical structure morphogenesis"/>
    <property type="evidence" value="ECO:0007669"/>
    <property type="project" value="UniProtKB-ARBA"/>
</dbReference>
<comment type="catalytic activity">
    <reaction evidence="8">
        <text>L-seryl-[protein] + ATP = O-phospho-L-seryl-[protein] + ADP + H(+)</text>
        <dbReference type="Rhea" id="RHEA:17989"/>
        <dbReference type="Rhea" id="RHEA-COMP:9863"/>
        <dbReference type="Rhea" id="RHEA-COMP:11604"/>
        <dbReference type="ChEBI" id="CHEBI:15378"/>
        <dbReference type="ChEBI" id="CHEBI:29999"/>
        <dbReference type="ChEBI" id="CHEBI:30616"/>
        <dbReference type="ChEBI" id="CHEBI:83421"/>
        <dbReference type="ChEBI" id="CHEBI:456216"/>
        <dbReference type="EC" id="2.7.11.11"/>
    </reaction>
</comment>
<comment type="catalytic activity">
    <reaction evidence="7">
        <text>L-threonyl-[protein] + ATP = O-phospho-L-threonyl-[protein] + ADP + H(+)</text>
        <dbReference type="Rhea" id="RHEA:46608"/>
        <dbReference type="Rhea" id="RHEA-COMP:11060"/>
        <dbReference type="Rhea" id="RHEA-COMP:11605"/>
        <dbReference type="ChEBI" id="CHEBI:15378"/>
        <dbReference type="ChEBI" id="CHEBI:30013"/>
        <dbReference type="ChEBI" id="CHEBI:30616"/>
        <dbReference type="ChEBI" id="CHEBI:61977"/>
        <dbReference type="ChEBI" id="CHEBI:456216"/>
        <dbReference type="EC" id="2.7.11.11"/>
    </reaction>
</comment>
<feature type="compositionally biased region" description="Polar residues" evidence="10">
    <location>
        <begin position="85"/>
        <end position="96"/>
    </location>
</feature>
<feature type="domain" description="AGC-kinase C-terminal" evidence="12">
    <location>
        <begin position="456"/>
        <end position="510"/>
    </location>
</feature>
<evidence type="ECO:0000313" key="13">
    <source>
        <dbReference type="EMBL" id="KAG1312476.1"/>
    </source>
</evidence>
<feature type="region of interest" description="Disordered" evidence="10">
    <location>
        <begin position="136"/>
        <end position="168"/>
    </location>
</feature>
<gene>
    <name evidence="13" type="ORF">G6F64_003000</name>
</gene>
<dbReference type="GO" id="GO:0005524">
    <property type="term" value="F:ATP binding"/>
    <property type="evidence" value="ECO:0007669"/>
    <property type="project" value="UniProtKB-UniRule"/>
</dbReference>
<evidence type="ECO:0000256" key="6">
    <source>
        <dbReference type="ARBA" id="ARBA00022840"/>
    </source>
</evidence>
<dbReference type="CDD" id="cd05580">
    <property type="entry name" value="STKc_PKA_like"/>
    <property type="match status" value="1"/>
</dbReference>
<dbReference type="GO" id="GO:0004691">
    <property type="term" value="F:cAMP-dependent protein kinase activity"/>
    <property type="evidence" value="ECO:0007669"/>
    <property type="project" value="UniProtKB-EC"/>
</dbReference>
<reference evidence="13" key="1">
    <citation type="journal article" date="2020" name="Microb. Genom.">
        <title>Genetic diversity of clinical and environmental Mucorales isolates obtained from an investigation of mucormycosis cases among solid organ transplant recipients.</title>
        <authorList>
            <person name="Nguyen M.H."/>
            <person name="Kaul D."/>
            <person name="Muto C."/>
            <person name="Cheng S.J."/>
            <person name="Richter R.A."/>
            <person name="Bruno V.M."/>
            <person name="Liu G."/>
            <person name="Beyhan S."/>
            <person name="Sundermann A.J."/>
            <person name="Mounaud S."/>
            <person name="Pasculle A.W."/>
            <person name="Nierman W.C."/>
            <person name="Driscoll E."/>
            <person name="Cumbie R."/>
            <person name="Clancy C.J."/>
            <person name="Dupont C.L."/>
        </authorList>
    </citation>
    <scope>NUCLEOTIDE SEQUENCE</scope>
    <source>
        <strain evidence="13">GL11</strain>
    </source>
</reference>
<evidence type="ECO:0000256" key="5">
    <source>
        <dbReference type="ARBA" id="ARBA00022777"/>
    </source>
</evidence>
<dbReference type="InterPro" id="IPR000961">
    <property type="entry name" value="AGC-kinase_C"/>
</dbReference>
<feature type="compositionally biased region" description="Low complexity" evidence="10">
    <location>
        <begin position="26"/>
        <end position="43"/>
    </location>
</feature>
<evidence type="ECO:0000256" key="7">
    <source>
        <dbReference type="ARBA" id="ARBA00047292"/>
    </source>
</evidence>
<dbReference type="SUPFAM" id="SSF56112">
    <property type="entry name" value="Protein kinase-like (PK-like)"/>
    <property type="match status" value="1"/>
</dbReference>
<feature type="domain" description="Protein kinase" evidence="11">
    <location>
        <begin position="206"/>
        <end position="455"/>
    </location>
</feature>
<sequence length="510" mass="57684">MDLINKGVELIRRSTLKSHKRSSSQDSTISNTPSISNSITSDDGSCYSASTPGQTPSRNSTSSAHHLPPSFAFTPIHNQEPIPISQPTQKTKQETLNAIPDYLSTSPTRASPLSPLPRKMDQQPTDGYFSIPATTTTSNESDCQQHPCPQSNSAIPPLPRSPIKTHFSPRPVHVTRVSTHAVPRTKYSAANKQRRRMHRKLQLDDFILKRTVGTGSFGRVHLAQSKVNGKHYAIKALDKYDVVRLKQVEHINNEPTILREVAHPFVVTLWDAFQDDTHLFMVMDYVPGGELFSILRKQKKFSEQAAKFYAAEVVLALAYLHEQDIVYRDLKPENILVDDRGHVKLTDFGFAKRIEDTTWTVCGTPDYLAPEIIISKGYTKAVDWWGLGVLIFEMVTGKAPFIDKNPVNLYQKILECRVEWPEEMSGDLKDLLQNLLTSDLEVRFTSQEIKKHAWFSDIDFDQVLKRKAKPPHVPKVKDDGDSTCFAKYKEPTHVYGNVRTDPFRSKFPAF</sequence>
<organism evidence="13 14">
    <name type="scientific">Rhizopus oryzae</name>
    <name type="common">Mucormycosis agent</name>
    <name type="synonym">Rhizopus arrhizus var. delemar</name>
    <dbReference type="NCBI Taxonomy" id="64495"/>
    <lineage>
        <taxon>Eukaryota</taxon>
        <taxon>Fungi</taxon>
        <taxon>Fungi incertae sedis</taxon>
        <taxon>Mucoromycota</taxon>
        <taxon>Mucoromycotina</taxon>
        <taxon>Mucoromycetes</taxon>
        <taxon>Mucorales</taxon>
        <taxon>Mucorineae</taxon>
        <taxon>Rhizopodaceae</taxon>
        <taxon>Rhizopus</taxon>
    </lineage>
</organism>
<feature type="compositionally biased region" description="Polar residues" evidence="10">
    <location>
        <begin position="136"/>
        <end position="154"/>
    </location>
</feature>
<evidence type="ECO:0000256" key="3">
    <source>
        <dbReference type="ARBA" id="ARBA00022679"/>
    </source>
</evidence>
<dbReference type="PROSITE" id="PS00107">
    <property type="entry name" value="PROTEIN_KINASE_ATP"/>
    <property type="match status" value="1"/>
</dbReference>
<dbReference type="PROSITE" id="PS51285">
    <property type="entry name" value="AGC_KINASE_CTER"/>
    <property type="match status" value="1"/>
</dbReference>
<evidence type="ECO:0000259" key="11">
    <source>
        <dbReference type="PROSITE" id="PS50011"/>
    </source>
</evidence>
<keyword evidence="5" id="KW-0418">Kinase</keyword>
<dbReference type="Proteomes" id="UP000716291">
    <property type="component" value="Unassembled WGS sequence"/>
</dbReference>
<dbReference type="EC" id="2.7.11.11" evidence="1"/>
<dbReference type="OrthoDB" id="63267at2759"/>
<dbReference type="GO" id="GO:0005952">
    <property type="term" value="C:cAMP-dependent protein kinase complex"/>
    <property type="evidence" value="ECO:0007669"/>
    <property type="project" value="TreeGrafter"/>
</dbReference>
<dbReference type="PROSITE" id="PS00108">
    <property type="entry name" value="PROTEIN_KINASE_ST"/>
    <property type="match status" value="1"/>
</dbReference>
<keyword evidence="14" id="KW-1185">Reference proteome</keyword>
<evidence type="ECO:0000259" key="12">
    <source>
        <dbReference type="PROSITE" id="PS51285"/>
    </source>
</evidence>
<comment type="caution">
    <text evidence="13">The sequence shown here is derived from an EMBL/GenBank/DDBJ whole genome shotgun (WGS) entry which is preliminary data.</text>
</comment>
<dbReference type="InterPro" id="IPR017441">
    <property type="entry name" value="Protein_kinase_ATP_BS"/>
</dbReference>
<dbReference type="AlphaFoldDB" id="A0A9P7BVC9"/>
<evidence type="ECO:0000256" key="8">
    <source>
        <dbReference type="ARBA" id="ARBA00047454"/>
    </source>
</evidence>
<dbReference type="FunFam" id="3.30.200.20:FF:000042">
    <property type="entry name" value="Aurora kinase A"/>
    <property type="match status" value="1"/>
</dbReference>
<evidence type="ECO:0000256" key="2">
    <source>
        <dbReference type="ARBA" id="ARBA00022527"/>
    </source>
</evidence>
<feature type="compositionally biased region" description="Polar residues" evidence="10">
    <location>
        <begin position="47"/>
        <end position="64"/>
    </location>
</feature>
<dbReference type="InterPro" id="IPR000719">
    <property type="entry name" value="Prot_kinase_dom"/>
</dbReference>